<dbReference type="Pfam" id="PF04069">
    <property type="entry name" value="OpuAC"/>
    <property type="match status" value="1"/>
</dbReference>
<evidence type="ECO:0000313" key="4">
    <source>
        <dbReference type="Proteomes" id="UP000178776"/>
    </source>
</evidence>
<dbReference type="KEGG" id="cvc:BKX93_21380"/>
<feature type="domain" description="ABC-type glycine betaine transport system substrate-binding" evidence="2">
    <location>
        <begin position="7"/>
        <end position="255"/>
    </location>
</feature>
<evidence type="ECO:0000256" key="1">
    <source>
        <dbReference type="SAM" id="SignalP"/>
    </source>
</evidence>
<organism evidence="3 4">
    <name type="scientific">Chromobacterium vaccinii</name>
    <dbReference type="NCBI Taxonomy" id="1108595"/>
    <lineage>
        <taxon>Bacteria</taxon>
        <taxon>Pseudomonadati</taxon>
        <taxon>Pseudomonadota</taxon>
        <taxon>Betaproteobacteria</taxon>
        <taxon>Neisseriales</taxon>
        <taxon>Chromobacteriaceae</taxon>
        <taxon>Chromobacterium</taxon>
    </lineage>
</organism>
<dbReference type="GeneID" id="68843751"/>
<gene>
    <name evidence="3" type="ORF">BKX93_21380</name>
</gene>
<dbReference type="AlphaFoldDB" id="A0A1D9LM49"/>
<evidence type="ECO:0000259" key="2">
    <source>
        <dbReference type="Pfam" id="PF04069"/>
    </source>
</evidence>
<proteinExistence type="predicted"/>
<dbReference type="Gene3D" id="3.40.190.100">
    <property type="entry name" value="Glycine betaine-binding periplasmic protein, domain 2"/>
    <property type="match status" value="1"/>
</dbReference>
<dbReference type="InterPro" id="IPR007210">
    <property type="entry name" value="ABC_Gly_betaine_transp_sub-bd"/>
</dbReference>
<dbReference type="STRING" id="1108595.BKX93_21380"/>
<dbReference type="RefSeq" id="WP_070981279.1">
    <property type="nucleotide sequence ID" value="NZ_CP017707.1"/>
</dbReference>
<evidence type="ECO:0000313" key="3">
    <source>
        <dbReference type="EMBL" id="AOZ52301.1"/>
    </source>
</evidence>
<name>A0A1D9LM49_9NEIS</name>
<dbReference type="SUPFAM" id="SSF53850">
    <property type="entry name" value="Periplasmic binding protein-like II"/>
    <property type="match status" value="1"/>
</dbReference>
<reference evidence="3 4" key="1">
    <citation type="submission" date="2016-10" db="EMBL/GenBank/DDBJ databases">
        <title>Chromobacterium muskegensis sp. nov., an insecticidal bacterium isolated from Sphagnum bogs.</title>
        <authorList>
            <person name="Sparks M.E."/>
            <person name="Blackburn M.B."/>
            <person name="Gundersen-Rindal D.E."/>
            <person name="Mitchell A."/>
            <person name="Farrar R."/>
            <person name="Kuhar D."/>
        </authorList>
    </citation>
    <scope>NUCLEOTIDE SEQUENCE [LARGE SCALE GENOMIC DNA]</scope>
    <source>
        <strain evidence="3 4">21-1</strain>
    </source>
</reference>
<feature type="chain" id="PRO_5009443296" evidence="1">
    <location>
        <begin position="21"/>
        <end position="257"/>
    </location>
</feature>
<feature type="signal peptide" evidence="1">
    <location>
        <begin position="1"/>
        <end position="20"/>
    </location>
</feature>
<protein>
    <submittedName>
        <fullName evidence="3">Glycine/betaine ABC transporter substrate-binding protein</fullName>
    </submittedName>
</protein>
<dbReference type="Gene3D" id="3.40.190.10">
    <property type="entry name" value="Periplasmic binding protein-like II"/>
    <property type="match status" value="1"/>
</dbReference>
<dbReference type="EMBL" id="CP017707">
    <property type="protein sequence ID" value="AOZ52301.1"/>
    <property type="molecule type" value="Genomic_DNA"/>
</dbReference>
<dbReference type="GO" id="GO:0022857">
    <property type="term" value="F:transmembrane transporter activity"/>
    <property type="evidence" value="ECO:0007669"/>
    <property type="project" value="InterPro"/>
</dbReference>
<keyword evidence="1" id="KW-0732">Signal</keyword>
<dbReference type="GO" id="GO:0043190">
    <property type="term" value="C:ATP-binding cassette (ABC) transporter complex"/>
    <property type="evidence" value="ECO:0007669"/>
    <property type="project" value="InterPro"/>
</dbReference>
<accession>A0A1D9LM49</accession>
<dbReference type="Proteomes" id="UP000178776">
    <property type="component" value="Chromosome"/>
</dbReference>
<sequence>MTANRLILITIDLSFHAASAAAVAAVLKRHGVAVEERRAPHERAFELLAAGQGDMLCSAWLPGSHGAYLAPIADEVEKLAALYAPHALWGVPDYVPTEAVAAIADLKKPEVSARMVKKIQGINPGAGISRFSREIISRYRLDEDGYHFENGSLEDCVSAFEQAVARRDWTVVPLWQPQFLHWRHRIRELADPENLLRGPDQATLVIRKDALARLPPAAVDGLRALRLGNRAVAWLDHLISREGMTPDAAARQWLSSI</sequence>